<dbReference type="Gene3D" id="3.80.10.10">
    <property type="entry name" value="Ribonuclease Inhibitor"/>
    <property type="match status" value="1"/>
</dbReference>
<dbReference type="InterPro" id="IPR032675">
    <property type="entry name" value="LRR_dom_sf"/>
</dbReference>
<evidence type="ECO:0000256" key="8">
    <source>
        <dbReference type="ARBA" id="ARBA00022741"/>
    </source>
</evidence>
<dbReference type="InterPro" id="IPR002182">
    <property type="entry name" value="NB-ARC"/>
</dbReference>
<dbReference type="CDD" id="cd14798">
    <property type="entry name" value="RX-CC_like"/>
    <property type="match status" value="1"/>
</dbReference>
<dbReference type="PRINTS" id="PR00364">
    <property type="entry name" value="DISEASERSIST"/>
</dbReference>
<evidence type="ECO:0000313" key="13">
    <source>
        <dbReference type="Proteomes" id="UP001652660"/>
    </source>
</evidence>
<evidence type="ECO:0000256" key="3">
    <source>
        <dbReference type="ARBA" id="ARBA00008894"/>
    </source>
</evidence>
<dbReference type="SUPFAM" id="SSF52058">
    <property type="entry name" value="L domain-like"/>
    <property type="match status" value="1"/>
</dbReference>
<keyword evidence="13" id="KW-1185">Reference proteome</keyword>
<dbReference type="Proteomes" id="UP001652660">
    <property type="component" value="Chromosome 11e"/>
</dbReference>
<evidence type="ECO:0000313" key="14">
    <source>
        <dbReference type="RefSeq" id="XP_027097573.2"/>
    </source>
</evidence>
<dbReference type="SUPFAM" id="SSF52540">
    <property type="entry name" value="P-loop containing nucleoside triphosphate hydrolases"/>
    <property type="match status" value="1"/>
</dbReference>
<dbReference type="InterPro" id="IPR038005">
    <property type="entry name" value="RX-like_CC"/>
</dbReference>
<sequence length="1464" mass="168687">MECFGKLVKKKNRKKAVKSKNRTSTDVFDSLFLELDDCTSFTFFTERSSAITDQVGIVRIEAELLGMFQMYMANWNNADKQRGAGQGLGSLVLEIEAAVEEATSDVRVAHQSAGRYEKIEIAIAKLQQKLMFFRPQMEVAYEYVASNHSFESQHPLNNYENWENFCDTLLGVVRRQGDLLCRLCSQLRTMYDMVKCLHRYVEGMQGTCPNLQRDLLTHFGGVLVRAAHFSYVCWIHRMDEDKDQGMIIMLSDLVKAFKPNTPQVSELCLKLTTGYCSCHSSISSPHYLVKAYIYFLIPKEYYRYETLRRSLKDLIFFVHSICVSDLYRNDNVKLTLMEIKATIIELGSFGYSFHDTEETRDTDPAFFRLVEKMELLRAEVFLIRLLNHRGSLKFLEHQIDSFHNELKYFRDYQRNAPVAETKVPKLIWLHIKPVAGEADSVCRSFLAGSITEDKFTDELLKLLEKIKLLKTEVLFEELLSKHPSLIVNVKLQIKSLDQGLVVSRTYLMGPLEENEKLILAQVESVARDAACFYYSLLENEITEDTVRKFSHLLPGLVEKMKDVNAMIKEIYLPHRRLSRSNFPKLEGLGCIDFFLVDLFEQLKSKADSILSVKHQFHVVHEEIKFLRSFLAYIEEQYNEHQELKSVASCIIQVTLEAEYLIDLFVAGDCLRWYHPLWLSDLVEDLRIIKFQATETCKNVQGINIHNVLSTSTRASSPAESPQIDEAVIDLADEKKLVIDRLVAGSGKLDVVSIVGMAGLGKTTLAWKVYNDPSITYHFHVQAWCCVSQAYQKRELLLQILGDTVELTDDLLEMSDADLEMKLYRCLKRNKYLIVMDDIWSIEAWYDFKRSFPDDNNGSRILMTSRHFDVAAKIKEDNFIHPLRIFSEDESWELLQKKLFGTEGCPDELLELGKQISRSCGGLPLALVAISGLLKRTDMEPDWWKQVSENICSRIADDPETRCMDILNLSYTYLPDYLKRCFLYTGVFLEDKDIPVRKLTWLWAAEGFIANTQLGSKEDVAERYLRDLIGRSLVMASKRRSDGGVKTCRVHDMLRTLCLRRCEEENFLQWQNGYDELFPPTYEDLDYGVDPGYCLPANSTTYENRRVSIFSKRKHFVMSSPCGPCVRSLLYSATSDMRPWCPYDISSILNNFKLLRVLDVECINMGHAFPRGIEVMVRLRYLALSGDIDSIPESISELLNLEILLVKGLKGRVLLPRTIWSMAKLRHVHVINHAAFSLQDGIWKSSSQLHNLVSFSSPYLSCGERTENIMRRLPKLRKLRCTFSELSDDNEKCNQFPKLNFLTELVSLKLLYSGRIALPCKFDFPLNLRKLTLSKFHLPWSYISEIGKLPNLEVLKLLSKAFEGEVWEMKEGEFLNLKFLKLDSLNLAEWNASSDHLPQLQHLILRSCRQLKEVPSGFGEICTLEMIEVQLCTRSVGKSVRRLQTESLDMGNELKVLIDRSEMDF</sequence>
<evidence type="ECO:0000256" key="4">
    <source>
        <dbReference type="ARBA" id="ARBA00022490"/>
    </source>
</evidence>
<dbReference type="InterPro" id="IPR058922">
    <property type="entry name" value="WHD_DRP"/>
</dbReference>
<comment type="subcellular location">
    <subcellularLocation>
        <location evidence="2">Cytoplasm</location>
    </subcellularLocation>
</comment>
<evidence type="ECO:0000256" key="2">
    <source>
        <dbReference type="ARBA" id="ARBA00004496"/>
    </source>
</evidence>
<feature type="domain" description="Disease resistance protein winged helix" evidence="12">
    <location>
        <begin position="986"/>
        <end position="1056"/>
    </location>
</feature>
<dbReference type="Pfam" id="PF23559">
    <property type="entry name" value="WHD_DRP"/>
    <property type="match status" value="1"/>
</dbReference>
<keyword evidence="5" id="KW-0433">Leucine-rich repeat</keyword>
<dbReference type="GO" id="GO:0005737">
    <property type="term" value="C:cytoplasm"/>
    <property type="evidence" value="ECO:0007669"/>
    <property type="project" value="UniProtKB-SubCell"/>
</dbReference>
<accession>A0A6P6V3Y8</accession>
<evidence type="ECO:0000256" key="6">
    <source>
        <dbReference type="ARBA" id="ARBA00022667"/>
    </source>
</evidence>
<proteinExistence type="inferred from homology"/>
<reference evidence="13" key="1">
    <citation type="journal article" date="2025" name="Foods">
        <title>Unveiling the Microbial Signatures of Arabica Coffee Cherries: Insights into Ripeness Specific Diversity, Functional Traits, and Implications for Quality and Safety.</title>
        <authorList>
            <consortium name="RefSeq"/>
            <person name="Tenea G.N."/>
            <person name="Cifuentes V."/>
            <person name="Reyes P."/>
            <person name="Cevallos-Vallejos M."/>
        </authorList>
    </citation>
    <scope>NUCLEOTIDE SEQUENCE [LARGE SCALE GENOMIC DNA]</scope>
</reference>
<feature type="domain" description="NB-ARC" evidence="11">
    <location>
        <begin position="734"/>
        <end position="900"/>
    </location>
</feature>
<evidence type="ECO:0000259" key="12">
    <source>
        <dbReference type="Pfam" id="PF23559"/>
    </source>
</evidence>
<keyword evidence="9" id="KW-0611">Plant defense</keyword>
<dbReference type="Gene3D" id="1.10.10.10">
    <property type="entry name" value="Winged helix-like DNA-binding domain superfamily/Winged helix DNA-binding domain"/>
    <property type="match status" value="1"/>
</dbReference>
<dbReference type="GO" id="GO:0043531">
    <property type="term" value="F:ADP binding"/>
    <property type="evidence" value="ECO:0007669"/>
    <property type="project" value="InterPro"/>
</dbReference>
<evidence type="ECO:0000256" key="1">
    <source>
        <dbReference type="ARBA" id="ARBA00002074"/>
    </source>
</evidence>
<comment type="similarity">
    <text evidence="3">Belongs to the disease resistance NB-LRR family.</text>
</comment>
<keyword evidence="10" id="KW-0067">ATP-binding</keyword>
<keyword evidence="6" id="KW-0381">Hypersensitive response</keyword>
<keyword evidence="7" id="KW-0677">Repeat</keyword>
<dbReference type="GO" id="GO:0005524">
    <property type="term" value="F:ATP binding"/>
    <property type="evidence" value="ECO:0007669"/>
    <property type="project" value="UniProtKB-KW"/>
</dbReference>
<dbReference type="OrthoDB" id="5970735at2759"/>
<organism evidence="13 14">
    <name type="scientific">Coffea arabica</name>
    <name type="common">Arabian coffee</name>
    <dbReference type="NCBI Taxonomy" id="13443"/>
    <lineage>
        <taxon>Eukaryota</taxon>
        <taxon>Viridiplantae</taxon>
        <taxon>Streptophyta</taxon>
        <taxon>Embryophyta</taxon>
        <taxon>Tracheophyta</taxon>
        <taxon>Spermatophyta</taxon>
        <taxon>Magnoliopsida</taxon>
        <taxon>eudicotyledons</taxon>
        <taxon>Gunneridae</taxon>
        <taxon>Pentapetalae</taxon>
        <taxon>asterids</taxon>
        <taxon>lamiids</taxon>
        <taxon>Gentianales</taxon>
        <taxon>Rubiaceae</taxon>
        <taxon>Ixoroideae</taxon>
        <taxon>Gardenieae complex</taxon>
        <taxon>Bertiereae - Coffeeae clade</taxon>
        <taxon>Coffeeae</taxon>
        <taxon>Coffea</taxon>
    </lineage>
</organism>
<dbReference type="Pfam" id="PF00931">
    <property type="entry name" value="NB-ARC"/>
    <property type="match status" value="1"/>
</dbReference>
<dbReference type="Gene3D" id="1.20.5.4130">
    <property type="match status" value="1"/>
</dbReference>
<reference evidence="14" key="2">
    <citation type="submission" date="2025-08" db="UniProtKB">
        <authorList>
            <consortium name="RefSeq"/>
        </authorList>
    </citation>
    <scope>IDENTIFICATION</scope>
    <source>
        <tissue evidence="14">Leaves</tissue>
    </source>
</reference>
<gene>
    <name evidence="14" type="primary">LOC113717115</name>
</gene>
<dbReference type="PANTHER" id="PTHR23155:SF1152">
    <property type="entry name" value="AAA+ ATPASE DOMAIN-CONTAINING PROTEIN"/>
    <property type="match status" value="1"/>
</dbReference>
<dbReference type="GO" id="GO:0051607">
    <property type="term" value="P:defense response to virus"/>
    <property type="evidence" value="ECO:0007669"/>
    <property type="project" value="UniProtKB-ARBA"/>
</dbReference>
<dbReference type="InterPro" id="IPR044974">
    <property type="entry name" value="Disease_R_plants"/>
</dbReference>
<evidence type="ECO:0000256" key="10">
    <source>
        <dbReference type="ARBA" id="ARBA00022840"/>
    </source>
</evidence>
<dbReference type="Gene3D" id="3.40.50.300">
    <property type="entry name" value="P-loop containing nucleotide triphosphate hydrolases"/>
    <property type="match status" value="1"/>
</dbReference>
<dbReference type="PANTHER" id="PTHR23155">
    <property type="entry name" value="DISEASE RESISTANCE PROTEIN RP"/>
    <property type="match status" value="1"/>
</dbReference>
<evidence type="ECO:0000256" key="5">
    <source>
        <dbReference type="ARBA" id="ARBA00022614"/>
    </source>
</evidence>
<dbReference type="InterPro" id="IPR042197">
    <property type="entry name" value="Apaf_helical"/>
</dbReference>
<dbReference type="GO" id="GO:0009626">
    <property type="term" value="P:plant-type hypersensitive response"/>
    <property type="evidence" value="ECO:0007669"/>
    <property type="project" value="UniProtKB-KW"/>
</dbReference>
<dbReference type="InterPro" id="IPR027417">
    <property type="entry name" value="P-loop_NTPase"/>
</dbReference>
<evidence type="ECO:0000259" key="11">
    <source>
        <dbReference type="Pfam" id="PF00931"/>
    </source>
</evidence>
<evidence type="ECO:0000256" key="7">
    <source>
        <dbReference type="ARBA" id="ARBA00022737"/>
    </source>
</evidence>
<protein>
    <submittedName>
        <fullName evidence="14">Late blight resistance protein homolog R1B-23</fullName>
    </submittedName>
</protein>
<dbReference type="GeneID" id="113717115"/>
<name>A0A6P6V3Y8_COFAR</name>
<comment type="function">
    <text evidence="1">Confers resistance to late blight (Phytophthora infestans) races carrying the avirulence gene Avr1. Resistance proteins guard the plant against pathogens that contain an appropriate avirulence protein via an indirect interaction with this avirulence protein. That triggers a defense system including the hypersensitive response, which restricts the pathogen growth.</text>
</comment>
<dbReference type="RefSeq" id="XP_027097573.2">
    <property type="nucleotide sequence ID" value="XM_027241772.2"/>
</dbReference>
<dbReference type="Gene3D" id="1.10.8.430">
    <property type="entry name" value="Helical domain of apoptotic protease-activating factors"/>
    <property type="match status" value="1"/>
</dbReference>
<keyword evidence="4" id="KW-0963">Cytoplasm</keyword>
<keyword evidence="8" id="KW-0547">Nucleotide-binding</keyword>
<dbReference type="InterPro" id="IPR036388">
    <property type="entry name" value="WH-like_DNA-bd_sf"/>
</dbReference>
<evidence type="ECO:0000256" key="9">
    <source>
        <dbReference type="ARBA" id="ARBA00022821"/>
    </source>
</evidence>